<dbReference type="PANTHER" id="PTHR34204">
    <property type="entry name" value="RNA-BINDING ASCH DOMAIN PROTEIN"/>
    <property type="match status" value="1"/>
</dbReference>
<dbReference type="SUPFAM" id="SSF88697">
    <property type="entry name" value="PUA domain-like"/>
    <property type="match status" value="1"/>
</dbReference>
<feature type="non-terminal residue" evidence="3">
    <location>
        <position position="1"/>
    </location>
</feature>
<reference evidence="3" key="1">
    <citation type="submission" date="2015-07" db="EMBL/GenBank/DDBJ databases">
        <title>Transcriptome Assembly of Anthurium amnicola.</title>
        <authorList>
            <person name="Suzuki J."/>
        </authorList>
    </citation>
    <scope>NUCLEOTIDE SEQUENCE</scope>
</reference>
<dbReference type="CDD" id="cd06555">
    <property type="entry name" value="ASCH_PF0470_like"/>
    <property type="match status" value="1"/>
</dbReference>
<evidence type="ECO:0000256" key="1">
    <source>
        <dbReference type="SAM" id="MobiDB-lite"/>
    </source>
</evidence>
<name>A0A1D1XZ38_9ARAE</name>
<evidence type="ECO:0000313" key="3">
    <source>
        <dbReference type="EMBL" id="JAT47635.1"/>
    </source>
</evidence>
<feature type="region of interest" description="Disordered" evidence="1">
    <location>
        <begin position="1"/>
        <end position="36"/>
    </location>
</feature>
<feature type="domain" description="ASCH" evidence="2">
    <location>
        <begin position="165"/>
        <end position="268"/>
    </location>
</feature>
<dbReference type="Gene3D" id="2.30.130.30">
    <property type="entry name" value="Hypothetical protein"/>
    <property type="match status" value="1"/>
</dbReference>
<accession>A0A1D1XZ38</accession>
<dbReference type="Pfam" id="PF04266">
    <property type="entry name" value="ASCH"/>
    <property type="match status" value="1"/>
</dbReference>
<organism evidence="3">
    <name type="scientific">Anthurium amnicola</name>
    <dbReference type="NCBI Taxonomy" id="1678845"/>
    <lineage>
        <taxon>Eukaryota</taxon>
        <taxon>Viridiplantae</taxon>
        <taxon>Streptophyta</taxon>
        <taxon>Embryophyta</taxon>
        <taxon>Tracheophyta</taxon>
        <taxon>Spermatophyta</taxon>
        <taxon>Magnoliopsida</taxon>
        <taxon>Liliopsida</taxon>
        <taxon>Araceae</taxon>
        <taxon>Pothoideae</taxon>
        <taxon>Potheae</taxon>
        <taxon>Anthurium</taxon>
    </lineage>
</organism>
<dbReference type="AlphaFoldDB" id="A0A1D1XZ38"/>
<evidence type="ECO:0000259" key="2">
    <source>
        <dbReference type="SMART" id="SM01022"/>
    </source>
</evidence>
<protein>
    <submittedName>
        <fullName evidence="3">Histone acetyltransferase KAT6A</fullName>
    </submittedName>
</protein>
<dbReference type="InterPro" id="IPR015947">
    <property type="entry name" value="PUA-like_sf"/>
</dbReference>
<dbReference type="InterPro" id="IPR007374">
    <property type="entry name" value="ASCH_domain"/>
</dbReference>
<dbReference type="PANTHER" id="PTHR34204:SF2">
    <property type="entry name" value="RNA-BINDING ASCH DOMAIN PROTEIN"/>
    <property type="match status" value="1"/>
</dbReference>
<gene>
    <name evidence="3" type="primary">Kat6a_7</name>
    <name evidence="3" type="ORF">g.107172</name>
</gene>
<dbReference type="SMART" id="SM01022">
    <property type="entry name" value="ASCH"/>
    <property type="match status" value="1"/>
</dbReference>
<keyword evidence="3" id="KW-0808">Transferase</keyword>
<proteinExistence type="predicted"/>
<dbReference type="EMBL" id="GDJX01020301">
    <property type="protein sequence ID" value="JAT47635.1"/>
    <property type="molecule type" value="Transcribed_RNA"/>
</dbReference>
<sequence>ALRGTVPVLTRHNDPSGFAAMRPSAASTPPSPGTSPVHLSDCIEELVRFTLSSSLDGADLGLSRDYCARLHQDEGPLEDPIPTRLQAQDDASDACGGVPVHPLYKRLALAIQRCINRGSFLKTSKSVEGIEEVESLMGRENEWSELIAEKGSELLSMYEAVEFELHVQEPFFSQLSAGLKTVEGRCALGNYNRIGRGVLLIFNKCLLFQVQHVKRYTSFLEMLEAETLTNVLPGVKTIEEGVRIYRNFYTEEREKSNGVLAISLSRLDSQPYISMSALLSGLSYDGVGSLLGIMHTVGTIPDALPPPRSALLSSFMLPYRPDGIGKTC</sequence>
<dbReference type="GO" id="GO:0016740">
    <property type="term" value="F:transferase activity"/>
    <property type="evidence" value="ECO:0007669"/>
    <property type="project" value="UniProtKB-KW"/>
</dbReference>